<evidence type="ECO:0000256" key="18">
    <source>
        <dbReference type="SAM" id="Phobius"/>
    </source>
</evidence>
<dbReference type="InterPro" id="IPR020860">
    <property type="entry name" value="MIRO_dom"/>
</dbReference>
<evidence type="ECO:0000256" key="13">
    <source>
        <dbReference type="ARBA" id="ARBA00023136"/>
    </source>
</evidence>
<dbReference type="GO" id="GO:0005525">
    <property type="term" value="F:GTP binding"/>
    <property type="evidence" value="ECO:0007669"/>
    <property type="project" value="UniProtKB-KW"/>
</dbReference>
<dbReference type="GO" id="GO:0005741">
    <property type="term" value="C:mitochondrial outer membrane"/>
    <property type="evidence" value="ECO:0007669"/>
    <property type="project" value="UniProtKB-SubCell"/>
</dbReference>
<keyword evidence="22" id="KW-1185">Reference proteome</keyword>
<dbReference type="Pfam" id="PF08355">
    <property type="entry name" value="EF_assoc_1"/>
    <property type="match status" value="1"/>
</dbReference>
<dbReference type="PROSITE" id="PS51423">
    <property type="entry name" value="MIRO"/>
    <property type="match status" value="1"/>
</dbReference>
<dbReference type="InterPro" id="IPR052266">
    <property type="entry name" value="Miro-EF-hand_domain"/>
</dbReference>
<dbReference type="Pfam" id="PF08356">
    <property type="entry name" value="EF_assoc_2"/>
    <property type="match status" value="1"/>
</dbReference>
<evidence type="ECO:0000256" key="2">
    <source>
        <dbReference type="ARBA" id="ARBA00007981"/>
    </source>
</evidence>
<evidence type="ECO:0000256" key="12">
    <source>
        <dbReference type="ARBA" id="ARBA00023134"/>
    </source>
</evidence>
<dbReference type="PANTHER" id="PTHR46819:SF1">
    <property type="entry name" value="EF-HAND CALCIUM-BINDING DOMAIN-CONTAINING PROTEIN 7"/>
    <property type="match status" value="1"/>
</dbReference>
<dbReference type="PROSITE" id="PS50222">
    <property type="entry name" value="EF_HAND_2"/>
    <property type="match status" value="1"/>
</dbReference>
<dbReference type="GO" id="GO:0007005">
    <property type="term" value="P:mitochondrion organization"/>
    <property type="evidence" value="ECO:0007669"/>
    <property type="project" value="InterPro"/>
</dbReference>
<dbReference type="FunFam" id="1.10.238.10:FF:000011">
    <property type="entry name" value="Mitochondrial Rho GTPase"/>
    <property type="match status" value="1"/>
</dbReference>
<evidence type="ECO:0000259" key="20">
    <source>
        <dbReference type="PROSITE" id="PS51423"/>
    </source>
</evidence>
<evidence type="ECO:0000256" key="8">
    <source>
        <dbReference type="ARBA" id="ARBA00022801"/>
    </source>
</evidence>
<dbReference type="InterPro" id="IPR027417">
    <property type="entry name" value="P-loop_NTPase"/>
</dbReference>
<evidence type="ECO:0000256" key="11">
    <source>
        <dbReference type="ARBA" id="ARBA00023128"/>
    </source>
</evidence>
<dbReference type="Ensembl" id="ENSSFAT00005033246.1">
    <property type="protein sequence ID" value="ENSSFAP00005032101.1"/>
    <property type="gene ID" value="ENSSFAG00005011483.1"/>
</dbReference>
<evidence type="ECO:0000256" key="15">
    <source>
        <dbReference type="ARBA" id="ARBA00048778"/>
    </source>
</evidence>
<sequence length="587" mass="67173">VFGDIKSKVGKTSLIMSLVSEEFPDEVPLRAEEITIPADVTPERVPTHILSNNANVICIVYSVNNKKSIEKVSAPSGFVHQIRLVPLILVGNKSDLVEHSSMETILPIMNQYQDIETCVECSAKNLKNISELFYYAQKAVLHPTGPLYCPEEKELKPSCIKALTRIFKVSDLDNDGILNDNELNFFQRTCFNTPLAPQALEDVKNVVRRNMNDGVKDNGLTLKGFLFLHTLFIQRGRHETTWTVLRRFGYDDDLELTQEYLFPLLKIPPDCTTELNHNAYLFLQSVFDKHDKDRDCALSPEEVKDLFKVFPYMPWGPDVNNTVCTNEQGWITYQGYLSQWTLTTYLDVQRSLEYLGYLGYSIIYEQESQAAAITVTRNKRIDLQKKQTQRSVFRCNVLGARDSGKSGFLQAFLGRNLQVNHKSFYAISTTYVYGQEKYLLLHEVMPDFDFLSEADLACDVVCLVYDVNNPRSFEYCAKVYKQYFIDSKTPCVVIAAKSDLHEVRQHYSLSPHEFCRKHKLHPPQPFTCNSTEAPSKDLYTRLTTMAMYPHMAQADLKNSTFWLRASVGATVFAVLGFAMYRALLKQR</sequence>
<dbReference type="Pfam" id="PF00071">
    <property type="entry name" value="Ras"/>
    <property type="match status" value="1"/>
</dbReference>
<evidence type="ECO:0000256" key="10">
    <source>
        <dbReference type="ARBA" id="ARBA00022989"/>
    </source>
</evidence>
<reference evidence="21" key="1">
    <citation type="submission" date="2019-06" db="EMBL/GenBank/DDBJ databases">
        <authorList>
            <consortium name="Wellcome Sanger Institute Data Sharing"/>
        </authorList>
    </citation>
    <scope>NUCLEOTIDE SEQUENCE [LARGE SCALE GENOMIC DNA]</scope>
</reference>
<keyword evidence="7 17" id="KW-1000">Mitochondrion outer membrane</keyword>
<keyword evidence="12 17" id="KW-0342">GTP-binding</keyword>
<keyword evidence="9 17" id="KW-0106">Calcium</keyword>
<comment type="catalytic activity">
    <reaction evidence="14">
        <text>UTP + H2O = UDP + phosphate + H(+)</text>
        <dbReference type="Rhea" id="RHEA:64900"/>
        <dbReference type="ChEBI" id="CHEBI:15377"/>
        <dbReference type="ChEBI" id="CHEBI:15378"/>
        <dbReference type="ChEBI" id="CHEBI:43474"/>
        <dbReference type="ChEBI" id="CHEBI:46398"/>
        <dbReference type="ChEBI" id="CHEBI:58223"/>
    </reaction>
    <physiologicalReaction direction="left-to-right" evidence="14">
        <dbReference type="Rhea" id="RHEA:64901"/>
    </physiologicalReaction>
</comment>
<name>A0A672HS62_SALFA</name>
<dbReference type="InterPro" id="IPR001806">
    <property type="entry name" value="Small_GTPase"/>
</dbReference>
<evidence type="ECO:0000256" key="5">
    <source>
        <dbReference type="ARBA" id="ARBA00022737"/>
    </source>
</evidence>
<evidence type="ECO:0000313" key="22">
    <source>
        <dbReference type="Proteomes" id="UP000472267"/>
    </source>
</evidence>
<keyword evidence="13 17" id="KW-0472">Membrane</keyword>
<dbReference type="SUPFAM" id="SSF52540">
    <property type="entry name" value="P-loop containing nucleoside triphosphate hydrolases"/>
    <property type="match status" value="2"/>
</dbReference>
<evidence type="ECO:0000256" key="7">
    <source>
        <dbReference type="ARBA" id="ARBA00022787"/>
    </source>
</evidence>
<dbReference type="FunFam" id="1.10.238.10:FF:000021">
    <property type="entry name" value="Mitochondrial Rho GTPase"/>
    <property type="match status" value="1"/>
</dbReference>
<dbReference type="PIRSF" id="PIRSF037488">
    <property type="entry name" value="Mt_Rho_GTPase"/>
    <property type="match status" value="1"/>
</dbReference>
<dbReference type="Gene3D" id="3.40.50.300">
    <property type="entry name" value="P-loop containing nucleotide triphosphate hydrolases"/>
    <property type="match status" value="2"/>
</dbReference>
<keyword evidence="11 17" id="KW-0496">Mitochondrion</keyword>
<dbReference type="SMART" id="SM00173">
    <property type="entry name" value="RAS"/>
    <property type="match status" value="1"/>
</dbReference>
<comment type="similarity">
    <text evidence="2 17">Belongs to the mitochondrial Rho GTPase family.</text>
</comment>
<evidence type="ECO:0000259" key="19">
    <source>
        <dbReference type="PROSITE" id="PS50222"/>
    </source>
</evidence>
<evidence type="ECO:0000256" key="4">
    <source>
        <dbReference type="ARBA" id="ARBA00022723"/>
    </source>
</evidence>
<evidence type="ECO:0000256" key="9">
    <source>
        <dbReference type="ARBA" id="ARBA00022837"/>
    </source>
</evidence>
<dbReference type="InterPro" id="IPR013567">
    <property type="entry name" value="EF_hand_assoc_2"/>
</dbReference>
<evidence type="ECO:0000256" key="17">
    <source>
        <dbReference type="PIRNR" id="PIRNR037488"/>
    </source>
</evidence>
<dbReference type="AlphaFoldDB" id="A0A672HS62"/>
<evidence type="ECO:0000313" key="21">
    <source>
        <dbReference type="Ensembl" id="ENSSFAP00005032101.1"/>
    </source>
</evidence>
<dbReference type="InterPro" id="IPR013566">
    <property type="entry name" value="EF_hand_assoc_1"/>
</dbReference>
<dbReference type="SMART" id="SM00175">
    <property type="entry name" value="RAB"/>
    <property type="match status" value="1"/>
</dbReference>
<dbReference type="EC" id="3.6.5.-" evidence="17"/>
<dbReference type="GO" id="GO:0003924">
    <property type="term" value="F:GTPase activity"/>
    <property type="evidence" value="ECO:0007669"/>
    <property type="project" value="InterPro"/>
</dbReference>
<keyword evidence="10 18" id="KW-1133">Transmembrane helix</keyword>
<dbReference type="FunFam" id="3.40.50.300:FF:000170">
    <property type="entry name" value="Mitochondrial Rho GTPase"/>
    <property type="match status" value="1"/>
</dbReference>
<dbReference type="PROSITE" id="PS00018">
    <property type="entry name" value="EF_HAND_1"/>
    <property type="match status" value="1"/>
</dbReference>
<dbReference type="SMART" id="SM00174">
    <property type="entry name" value="RHO"/>
    <property type="match status" value="1"/>
</dbReference>
<evidence type="ECO:0000256" key="3">
    <source>
        <dbReference type="ARBA" id="ARBA00022692"/>
    </source>
</evidence>
<dbReference type="SUPFAM" id="SSF47473">
    <property type="entry name" value="EF-hand"/>
    <property type="match status" value="1"/>
</dbReference>
<keyword evidence="6 17" id="KW-0547">Nucleotide-binding</keyword>
<dbReference type="PANTHER" id="PTHR46819">
    <property type="entry name" value="EF-HAND CALCIUM-BINDING DOMAIN-CONTAINING PROTEIN 7"/>
    <property type="match status" value="1"/>
</dbReference>
<comment type="catalytic activity">
    <reaction evidence="15">
        <text>ATP + H2O = ADP + phosphate + H(+)</text>
        <dbReference type="Rhea" id="RHEA:13065"/>
        <dbReference type="ChEBI" id="CHEBI:15377"/>
        <dbReference type="ChEBI" id="CHEBI:15378"/>
        <dbReference type="ChEBI" id="CHEBI:30616"/>
        <dbReference type="ChEBI" id="CHEBI:43474"/>
        <dbReference type="ChEBI" id="CHEBI:456216"/>
    </reaction>
    <physiologicalReaction direction="left-to-right" evidence="15">
        <dbReference type="Rhea" id="RHEA:13066"/>
    </physiologicalReaction>
</comment>
<evidence type="ECO:0000256" key="16">
    <source>
        <dbReference type="ARBA" id="ARBA00049117"/>
    </source>
</evidence>
<dbReference type="InterPro" id="IPR002048">
    <property type="entry name" value="EF_hand_dom"/>
</dbReference>
<comment type="function">
    <text evidence="17">Atypical mitochondrial nucleoside-triphosphatase (NTPase) involved in mitochondrial trafficking. Probably involved in control of anterograde transport of mitochondria and their subcellular distribution. Can hydrolyze GTP, ATP and UTP.</text>
</comment>
<dbReference type="InterPro" id="IPR021181">
    <property type="entry name" value="Miro"/>
</dbReference>
<keyword evidence="4" id="KW-0479">Metal-binding</keyword>
<feature type="transmembrane region" description="Helical" evidence="18">
    <location>
        <begin position="561"/>
        <end position="583"/>
    </location>
</feature>
<dbReference type="FunFam" id="3.40.50.300:FF:000248">
    <property type="entry name" value="Mitochondrial Rho GTPase"/>
    <property type="match status" value="1"/>
</dbReference>
<feature type="domain" description="Miro" evidence="20">
    <location>
        <begin position="390"/>
        <end position="548"/>
    </location>
</feature>
<comment type="catalytic activity">
    <reaction evidence="16">
        <text>GTP + H2O = GDP + phosphate + H(+)</text>
        <dbReference type="Rhea" id="RHEA:19669"/>
        <dbReference type="ChEBI" id="CHEBI:15377"/>
        <dbReference type="ChEBI" id="CHEBI:15378"/>
        <dbReference type="ChEBI" id="CHEBI:37565"/>
        <dbReference type="ChEBI" id="CHEBI:43474"/>
        <dbReference type="ChEBI" id="CHEBI:58189"/>
    </reaction>
    <physiologicalReaction direction="left-to-right" evidence="16">
        <dbReference type="Rhea" id="RHEA:19670"/>
    </physiologicalReaction>
</comment>
<dbReference type="Gene3D" id="1.10.238.10">
    <property type="entry name" value="EF-hand"/>
    <property type="match status" value="2"/>
</dbReference>
<organism evidence="21 22">
    <name type="scientific">Salarias fasciatus</name>
    <name type="common">Jewelled blenny</name>
    <name type="synonym">Blennius fasciatus</name>
    <dbReference type="NCBI Taxonomy" id="181472"/>
    <lineage>
        <taxon>Eukaryota</taxon>
        <taxon>Metazoa</taxon>
        <taxon>Chordata</taxon>
        <taxon>Craniata</taxon>
        <taxon>Vertebrata</taxon>
        <taxon>Euteleostomi</taxon>
        <taxon>Actinopterygii</taxon>
        <taxon>Neopterygii</taxon>
        <taxon>Teleostei</taxon>
        <taxon>Neoteleostei</taxon>
        <taxon>Acanthomorphata</taxon>
        <taxon>Ovalentaria</taxon>
        <taxon>Blenniimorphae</taxon>
        <taxon>Blenniiformes</taxon>
        <taxon>Blennioidei</taxon>
        <taxon>Blenniidae</taxon>
        <taxon>Salariinae</taxon>
        <taxon>Salarias</taxon>
    </lineage>
</organism>
<protein>
    <recommendedName>
        <fullName evidence="17">Mitochondrial Rho GTPase</fullName>
        <ecNumber evidence="17">3.6.5.-</ecNumber>
    </recommendedName>
</protein>
<accession>A0A672HS62</accession>
<keyword evidence="5" id="KW-0677">Repeat</keyword>
<keyword evidence="8 17" id="KW-0378">Hydrolase</keyword>
<evidence type="ECO:0000256" key="14">
    <source>
        <dbReference type="ARBA" id="ARBA00047358"/>
    </source>
</evidence>
<gene>
    <name evidence="21" type="primary">rhot1a</name>
</gene>
<proteinExistence type="inferred from homology"/>
<dbReference type="GO" id="GO:0005509">
    <property type="term" value="F:calcium ion binding"/>
    <property type="evidence" value="ECO:0007669"/>
    <property type="project" value="InterPro"/>
</dbReference>
<dbReference type="InterPro" id="IPR011992">
    <property type="entry name" value="EF-hand-dom_pair"/>
</dbReference>
<keyword evidence="3 18" id="KW-0812">Transmembrane</keyword>
<dbReference type="SMART" id="SM00054">
    <property type="entry name" value="EFh"/>
    <property type="match status" value="2"/>
</dbReference>
<feature type="domain" description="EF-hand" evidence="19">
    <location>
        <begin position="278"/>
        <end position="313"/>
    </location>
</feature>
<comment type="subcellular location">
    <subcellularLocation>
        <location evidence="1 17">Mitochondrion outer membrane</location>
        <topology evidence="1 17">Single-pass type IV membrane protein</topology>
    </subcellularLocation>
</comment>
<reference evidence="21" key="2">
    <citation type="submission" date="2025-08" db="UniProtKB">
        <authorList>
            <consortium name="Ensembl"/>
        </authorList>
    </citation>
    <scope>IDENTIFICATION</scope>
</reference>
<dbReference type="CDD" id="cd01892">
    <property type="entry name" value="Miro2"/>
    <property type="match status" value="1"/>
</dbReference>
<evidence type="ECO:0000256" key="6">
    <source>
        <dbReference type="ARBA" id="ARBA00022741"/>
    </source>
</evidence>
<dbReference type="InterPro" id="IPR018247">
    <property type="entry name" value="EF_Hand_1_Ca_BS"/>
</dbReference>
<evidence type="ECO:0000256" key="1">
    <source>
        <dbReference type="ARBA" id="ARBA00004200"/>
    </source>
</evidence>
<reference evidence="21" key="3">
    <citation type="submission" date="2025-09" db="UniProtKB">
        <authorList>
            <consortium name="Ensembl"/>
        </authorList>
    </citation>
    <scope>IDENTIFICATION</scope>
</reference>
<dbReference type="PRINTS" id="PR00449">
    <property type="entry name" value="RASTRNSFRMNG"/>
</dbReference>
<dbReference type="Proteomes" id="UP000472267">
    <property type="component" value="Chromosome 4"/>
</dbReference>